<evidence type="ECO:0000256" key="5">
    <source>
        <dbReference type="ARBA" id="ARBA00022691"/>
    </source>
</evidence>
<evidence type="ECO:0000256" key="7">
    <source>
        <dbReference type="PIRSR" id="PIRSR005461-1"/>
    </source>
</evidence>
<organism evidence="9 10">
    <name type="scientific">Mortierella isabellina</name>
    <name type="common">Filamentous fungus</name>
    <name type="synonym">Umbelopsis isabellina</name>
    <dbReference type="NCBI Taxonomy" id="91625"/>
    <lineage>
        <taxon>Eukaryota</taxon>
        <taxon>Fungi</taxon>
        <taxon>Fungi incertae sedis</taxon>
        <taxon>Mucoromycota</taxon>
        <taxon>Mucoromycotina</taxon>
        <taxon>Umbelopsidomycetes</taxon>
        <taxon>Umbelopsidales</taxon>
        <taxon>Umbelopsidaceae</taxon>
        <taxon>Umbelopsis</taxon>
    </lineage>
</organism>
<evidence type="ECO:0000259" key="8">
    <source>
        <dbReference type="Pfam" id="PF01728"/>
    </source>
</evidence>
<evidence type="ECO:0000256" key="6">
    <source>
        <dbReference type="ARBA" id="ARBA00041184"/>
    </source>
</evidence>
<dbReference type="Pfam" id="PF01728">
    <property type="entry name" value="FtsJ"/>
    <property type="match status" value="1"/>
</dbReference>
<keyword evidence="3" id="KW-0489">Methyltransferase</keyword>
<evidence type="ECO:0000256" key="2">
    <source>
        <dbReference type="ARBA" id="ARBA00022552"/>
    </source>
</evidence>
<dbReference type="CDD" id="cd02440">
    <property type="entry name" value="AdoMet_MTases"/>
    <property type="match status" value="1"/>
</dbReference>
<dbReference type="PANTHER" id="PTHR10920:SF18">
    <property type="entry name" value="RRNA METHYLTRANSFERASE 2, MITOCHONDRIAL"/>
    <property type="match status" value="1"/>
</dbReference>
<feature type="non-terminal residue" evidence="9">
    <location>
        <position position="1"/>
    </location>
</feature>
<evidence type="ECO:0000256" key="3">
    <source>
        <dbReference type="ARBA" id="ARBA00022603"/>
    </source>
</evidence>
<keyword evidence="5 7" id="KW-0949">S-adenosyl-L-methionine</keyword>
<dbReference type="SUPFAM" id="SSF53335">
    <property type="entry name" value="S-adenosyl-L-methionine-dependent methyltransferases"/>
    <property type="match status" value="1"/>
</dbReference>
<accession>A0A8H7UA80</accession>
<dbReference type="Proteomes" id="UP000654370">
    <property type="component" value="Unassembled WGS sequence"/>
</dbReference>
<protein>
    <recommendedName>
        <fullName evidence="6">rRNA methyltransferase 2, mitochondrial</fullName>
    </recommendedName>
</protein>
<dbReference type="InterPro" id="IPR029063">
    <property type="entry name" value="SAM-dependent_MTases_sf"/>
</dbReference>
<name>A0A8H7UA80_MORIS</name>
<reference evidence="9" key="1">
    <citation type="submission" date="2020-12" db="EMBL/GenBank/DDBJ databases">
        <title>Metabolic potential, ecology and presence of endohyphal bacteria is reflected in genomic diversity of Mucoromycotina.</title>
        <authorList>
            <person name="Muszewska A."/>
            <person name="Okrasinska A."/>
            <person name="Steczkiewicz K."/>
            <person name="Drgas O."/>
            <person name="Orlowska M."/>
            <person name="Perlinska-Lenart U."/>
            <person name="Aleksandrzak-Piekarczyk T."/>
            <person name="Szatraj K."/>
            <person name="Zielenkiewicz U."/>
            <person name="Pilsyk S."/>
            <person name="Malc E."/>
            <person name="Mieczkowski P."/>
            <person name="Kruszewska J.S."/>
            <person name="Biernat P."/>
            <person name="Pawlowska J."/>
        </authorList>
    </citation>
    <scope>NUCLEOTIDE SEQUENCE</scope>
    <source>
        <strain evidence="9">WA0000067209</strain>
    </source>
</reference>
<dbReference type="EMBL" id="JAEPQZ010000008">
    <property type="protein sequence ID" value="KAG2178071.1"/>
    <property type="molecule type" value="Genomic_DNA"/>
</dbReference>
<dbReference type="InterPro" id="IPR002877">
    <property type="entry name" value="RNA_MeTrfase_FtsJ_dom"/>
</dbReference>
<keyword evidence="10" id="KW-1185">Reference proteome</keyword>
<evidence type="ECO:0000256" key="4">
    <source>
        <dbReference type="ARBA" id="ARBA00022679"/>
    </source>
</evidence>
<dbReference type="OrthoDB" id="20105at2759"/>
<dbReference type="GO" id="GO:0005739">
    <property type="term" value="C:mitochondrion"/>
    <property type="evidence" value="ECO:0007669"/>
    <property type="project" value="TreeGrafter"/>
</dbReference>
<evidence type="ECO:0000313" key="10">
    <source>
        <dbReference type="Proteomes" id="UP000654370"/>
    </source>
</evidence>
<feature type="domain" description="Ribosomal RNA methyltransferase FtsJ" evidence="8">
    <location>
        <begin position="37"/>
        <end position="227"/>
    </location>
</feature>
<evidence type="ECO:0000256" key="1">
    <source>
        <dbReference type="ARBA" id="ARBA00009258"/>
    </source>
</evidence>
<comment type="caution">
    <text evidence="9">The sequence shown here is derived from an EMBL/GenBank/DDBJ whole genome shotgun (WGS) entry which is preliminary data.</text>
</comment>
<dbReference type="AlphaFoldDB" id="A0A8H7UA80"/>
<dbReference type="PIRSF" id="PIRSF005461">
    <property type="entry name" value="23S_rRNA_mtase"/>
    <property type="match status" value="1"/>
</dbReference>
<dbReference type="InterPro" id="IPR050082">
    <property type="entry name" value="RNA_methyltr_RlmE"/>
</dbReference>
<dbReference type="HAMAP" id="MF_01547">
    <property type="entry name" value="RNA_methyltr_E"/>
    <property type="match status" value="1"/>
</dbReference>
<dbReference type="PANTHER" id="PTHR10920">
    <property type="entry name" value="RIBOSOMAL RNA METHYLTRANSFERASE"/>
    <property type="match status" value="1"/>
</dbReference>
<proteinExistence type="inferred from homology"/>
<sequence length="238" mass="26535">SLPWLTFGKRQYSTSSKKWLSRQANDRFVKDARAQQYRARSAFKLIQLNEKHRFLKKGFNVIELGASPGGWTQVIAEKVFSGNNKPTIDDSSIVRTGTVIAVDLLPTEPIPGVNILQGNFLENNTQSQILHILNGKEVDAVLSDMAPSFSGNHHADHAKSMELCNISMSFAVNTLKSGGVFVCKFLMGGDEVELKKRLRTHFQKVKHEKPSASRKESTEGFLVATGFRGDTRQLQTDE</sequence>
<dbReference type="Gene3D" id="3.40.50.150">
    <property type="entry name" value="Vaccinia Virus protein VP39"/>
    <property type="match status" value="1"/>
</dbReference>
<keyword evidence="2" id="KW-0698">rRNA processing</keyword>
<feature type="active site" description="Proton acceptor" evidence="7">
    <location>
        <position position="184"/>
    </location>
</feature>
<dbReference type="GO" id="GO:0008650">
    <property type="term" value="F:rRNA (uridine-2'-O-)-methyltransferase activity"/>
    <property type="evidence" value="ECO:0007669"/>
    <property type="project" value="TreeGrafter"/>
</dbReference>
<keyword evidence="4" id="KW-0808">Transferase</keyword>
<dbReference type="InterPro" id="IPR015507">
    <property type="entry name" value="rRNA-MeTfrase_E"/>
</dbReference>
<gene>
    <name evidence="9" type="ORF">INT43_003324</name>
</gene>
<evidence type="ECO:0000313" key="9">
    <source>
        <dbReference type="EMBL" id="KAG2178071.1"/>
    </source>
</evidence>
<comment type="similarity">
    <text evidence="1">Belongs to the class I-like SAM-binding methyltransferase superfamily. RNA methyltransferase RlmE family.</text>
</comment>